<dbReference type="AlphaFoldDB" id="K8WD58"/>
<proteinExistence type="predicted"/>
<dbReference type="Proteomes" id="UP000009336">
    <property type="component" value="Unassembled WGS sequence"/>
</dbReference>
<dbReference type="OrthoDB" id="9802987at2"/>
<dbReference type="HOGENOM" id="CLU_1775779_0_0_6"/>
<keyword evidence="2" id="KW-1185">Reference proteome</keyword>
<dbReference type="EMBL" id="AKKL01000050">
    <property type="protein sequence ID" value="EKT54175.1"/>
    <property type="molecule type" value="Genomic_DNA"/>
</dbReference>
<sequence>MASSKESNIIKGLLSGYDKIKFEVDGQLNLEPNTFKISRFFSRKFNLNPPYDGSLQSNLTDNAIIYPSYYFCSPEYEKINYSIHHFSGSWLPSHKRKNKLNLCNKFIIAKFKKNRDKGDLPLANNEKILFTINFSKVVSYSLIIKIK</sequence>
<evidence type="ECO:0000313" key="2">
    <source>
        <dbReference type="Proteomes" id="UP000009336"/>
    </source>
</evidence>
<evidence type="ECO:0000313" key="1">
    <source>
        <dbReference type="EMBL" id="EKT54175.1"/>
    </source>
</evidence>
<gene>
    <name evidence="1" type="ORF">OOA_18294</name>
</gene>
<dbReference type="RefSeq" id="WP_008913625.1">
    <property type="nucleotide sequence ID" value="NZ_KB233226.1"/>
</dbReference>
<reference evidence="1 2" key="1">
    <citation type="journal article" date="2012" name="BMC Genomics">
        <title>Comparative genomics of bacteria in the genus Providencia isolated from wild Drosophila melanogaster.</title>
        <authorList>
            <person name="Galac M.R."/>
            <person name="Lazzaro B.P."/>
        </authorList>
    </citation>
    <scope>NUCLEOTIDE SEQUENCE [LARGE SCALE GENOMIC DNA]</scope>
    <source>
        <strain evidence="1 2">DSM 19968</strain>
    </source>
</reference>
<dbReference type="PATRIC" id="fig|1141662.3.peg.3713"/>
<protein>
    <submittedName>
        <fullName evidence="1">Uncharacterized protein</fullName>
    </submittedName>
</protein>
<accession>K8WD58</accession>
<organism evidence="1 2">
    <name type="scientific">Providencia burhodogranariea DSM 19968</name>
    <dbReference type="NCBI Taxonomy" id="1141662"/>
    <lineage>
        <taxon>Bacteria</taxon>
        <taxon>Pseudomonadati</taxon>
        <taxon>Pseudomonadota</taxon>
        <taxon>Gammaproteobacteria</taxon>
        <taxon>Enterobacterales</taxon>
        <taxon>Morganellaceae</taxon>
        <taxon>Providencia</taxon>
    </lineage>
</organism>
<name>K8WD58_9GAMM</name>
<dbReference type="STRING" id="1141662.OOA_18294"/>
<comment type="caution">
    <text evidence="1">The sequence shown here is derived from an EMBL/GenBank/DDBJ whole genome shotgun (WGS) entry which is preliminary data.</text>
</comment>